<comment type="caution">
    <text evidence="2">The sequence shown here is derived from an EMBL/GenBank/DDBJ whole genome shotgun (WGS) entry which is preliminary data.</text>
</comment>
<feature type="chain" id="PRO_5012490141" description="Outer membrane protein beta-barrel domain-containing protein" evidence="1">
    <location>
        <begin position="22"/>
        <end position="270"/>
    </location>
</feature>
<protein>
    <recommendedName>
        <fullName evidence="4">Outer membrane protein beta-barrel domain-containing protein</fullName>
    </recommendedName>
</protein>
<evidence type="ECO:0000256" key="1">
    <source>
        <dbReference type="SAM" id="SignalP"/>
    </source>
</evidence>
<keyword evidence="3" id="KW-1185">Reference proteome</keyword>
<evidence type="ECO:0008006" key="4">
    <source>
        <dbReference type="Google" id="ProtNLM"/>
    </source>
</evidence>
<sequence>MVKRFYLSVMLLLVATASGYAQSMLYLDARLGINHNQAEGAYFGKDKPPFKPYSTLKDMSFDEQGVLMLRLQVKETFGIAAGYSGGSLAWAYSLQMPQQYTVNPFHPEWKGHGTGVYMHQLPLLFSKTFREINLREIDTVRHTYLASFRLDAVLGGGLNRLGNTCLNCGGVSAGGLFYDTIDFRQTIIVRRKWGGFLMGGVTARFYRLGKERLNLSVYYTQGLTDMLLVPVQYQYNSQRGATTLHIRGSGFSATLGVPIRLKTFGKAPPS</sequence>
<accession>A0A246FQ01</accession>
<dbReference type="EMBL" id="NIRR01000001">
    <property type="protein sequence ID" value="OWP64808.1"/>
    <property type="molecule type" value="Genomic_DNA"/>
</dbReference>
<gene>
    <name evidence="2" type="ORF">CDA63_00140</name>
</gene>
<organism evidence="2 3">
    <name type="scientific">Hymenobacter amundsenii</name>
    <dbReference type="NCBI Taxonomy" id="2006685"/>
    <lineage>
        <taxon>Bacteria</taxon>
        <taxon>Pseudomonadati</taxon>
        <taxon>Bacteroidota</taxon>
        <taxon>Cytophagia</taxon>
        <taxon>Cytophagales</taxon>
        <taxon>Hymenobacteraceae</taxon>
        <taxon>Hymenobacter</taxon>
    </lineage>
</organism>
<dbReference type="AlphaFoldDB" id="A0A246FQ01"/>
<keyword evidence="1" id="KW-0732">Signal</keyword>
<name>A0A246FQ01_9BACT</name>
<evidence type="ECO:0000313" key="3">
    <source>
        <dbReference type="Proteomes" id="UP000197277"/>
    </source>
</evidence>
<dbReference type="Proteomes" id="UP000197277">
    <property type="component" value="Unassembled WGS sequence"/>
</dbReference>
<reference evidence="2 3" key="1">
    <citation type="submission" date="2017-06" db="EMBL/GenBank/DDBJ databases">
        <title>Hymenobacter amundsenii sp. nov. isolated from regoliths in Antarctica.</title>
        <authorList>
            <person name="Sedlacek I."/>
            <person name="Kralova S."/>
            <person name="Pantucek R."/>
            <person name="Svec P."/>
            <person name="Holochova P."/>
            <person name="Stankova E."/>
            <person name="Vrbovska V."/>
            <person name="Busse H.-J."/>
        </authorList>
    </citation>
    <scope>NUCLEOTIDE SEQUENCE [LARGE SCALE GENOMIC DNA]</scope>
    <source>
        <strain evidence="2 3">CCM 8682</strain>
    </source>
</reference>
<evidence type="ECO:0000313" key="2">
    <source>
        <dbReference type="EMBL" id="OWP64808.1"/>
    </source>
</evidence>
<proteinExistence type="predicted"/>
<feature type="signal peptide" evidence="1">
    <location>
        <begin position="1"/>
        <end position="21"/>
    </location>
</feature>